<evidence type="ECO:0000313" key="3">
    <source>
        <dbReference type="Proteomes" id="UP001501237"/>
    </source>
</evidence>
<evidence type="ECO:0000313" key="2">
    <source>
        <dbReference type="EMBL" id="GAA3207305.1"/>
    </source>
</evidence>
<protein>
    <submittedName>
        <fullName evidence="2">Uncharacterized protein</fullName>
    </submittedName>
</protein>
<feature type="transmembrane region" description="Helical" evidence="1">
    <location>
        <begin position="12"/>
        <end position="28"/>
    </location>
</feature>
<keyword evidence="1" id="KW-1133">Transmembrane helix</keyword>
<comment type="caution">
    <text evidence="2">The sequence shown here is derived from an EMBL/GenBank/DDBJ whole genome shotgun (WGS) entry which is preliminary data.</text>
</comment>
<feature type="transmembrane region" description="Helical" evidence="1">
    <location>
        <begin position="269"/>
        <end position="287"/>
    </location>
</feature>
<feature type="transmembrane region" description="Helical" evidence="1">
    <location>
        <begin position="34"/>
        <end position="57"/>
    </location>
</feature>
<feature type="transmembrane region" description="Helical" evidence="1">
    <location>
        <begin position="242"/>
        <end position="263"/>
    </location>
</feature>
<feature type="transmembrane region" description="Helical" evidence="1">
    <location>
        <begin position="173"/>
        <end position="190"/>
    </location>
</feature>
<keyword evidence="1" id="KW-0812">Transmembrane</keyword>
<keyword evidence="3" id="KW-1185">Reference proteome</keyword>
<feature type="transmembrane region" description="Helical" evidence="1">
    <location>
        <begin position="202"/>
        <end position="221"/>
    </location>
</feature>
<keyword evidence="1" id="KW-0472">Membrane</keyword>
<accession>A0ABP6Q8B6</accession>
<dbReference type="Proteomes" id="UP001501237">
    <property type="component" value="Unassembled WGS sequence"/>
</dbReference>
<feature type="transmembrane region" description="Helical" evidence="1">
    <location>
        <begin position="69"/>
        <end position="90"/>
    </location>
</feature>
<name>A0ABP6Q8B6_9ACTN</name>
<gene>
    <name evidence="2" type="ORF">GCM10010468_23410</name>
</gene>
<organism evidence="2 3">
    <name type="scientific">Actinocorallia longicatena</name>
    <dbReference type="NCBI Taxonomy" id="111803"/>
    <lineage>
        <taxon>Bacteria</taxon>
        <taxon>Bacillati</taxon>
        <taxon>Actinomycetota</taxon>
        <taxon>Actinomycetes</taxon>
        <taxon>Streptosporangiales</taxon>
        <taxon>Thermomonosporaceae</taxon>
        <taxon>Actinocorallia</taxon>
    </lineage>
</organism>
<dbReference type="RefSeq" id="WP_344826105.1">
    <property type="nucleotide sequence ID" value="NZ_BAAAUV010000005.1"/>
</dbReference>
<sequence>MEELGTGRTRVWSWALLVVAVVMHEVALEREDTGWLVLMPLAQLLLAGLVVGPLARLSRRDPQPRMPRAGLLLAFAVWIGVLVGSVVGLTRGFDALGLPVPAVLAGLVLIGSAAAATGPFDRLKARLGARPVPAPRAGPRPDVRLEGASLNELSPADALAEIERTRDISLRPLGIPLWSWPLTILALMLVETAVGQDDLLPALAYGALLIPLFALVLVLAVRRTPQIRRPLPGMPLTARLAGMAWIFVALFCVQALPGAFSALRAPLPAVLTYLVTTALVMVIASPLGRLENRLRTRAKTPA</sequence>
<feature type="transmembrane region" description="Helical" evidence="1">
    <location>
        <begin position="96"/>
        <end position="116"/>
    </location>
</feature>
<dbReference type="EMBL" id="BAAAUV010000005">
    <property type="protein sequence ID" value="GAA3207305.1"/>
    <property type="molecule type" value="Genomic_DNA"/>
</dbReference>
<proteinExistence type="predicted"/>
<evidence type="ECO:0000256" key="1">
    <source>
        <dbReference type="SAM" id="Phobius"/>
    </source>
</evidence>
<reference evidence="3" key="1">
    <citation type="journal article" date="2019" name="Int. J. Syst. Evol. Microbiol.">
        <title>The Global Catalogue of Microorganisms (GCM) 10K type strain sequencing project: providing services to taxonomists for standard genome sequencing and annotation.</title>
        <authorList>
            <consortium name="The Broad Institute Genomics Platform"/>
            <consortium name="The Broad Institute Genome Sequencing Center for Infectious Disease"/>
            <person name="Wu L."/>
            <person name="Ma J."/>
        </authorList>
    </citation>
    <scope>NUCLEOTIDE SEQUENCE [LARGE SCALE GENOMIC DNA]</scope>
    <source>
        <strain evidence="3">JCM 9377</strain>
    </source>
</reference>